<comment type="caution">
    <text evidence="2">The sequence shown here is derived from an EMBL/GenBank/DDBJ whole genome shotgun (WGS) entry which is preliminary data.</text>
</comment>
<accession>A0A0V0R242</accession>
<evidence type="ECO:0000313" key="2">
    <source>
        <dbReference type="EMBL" id="KRX08445.1"/>
    </source>
</evidence>
<organism evidence="2 3">
    <name type="scientific">Pseudocohnilembus persalinus</name>
    <name type="common">Ciliate</name>
    <dbReference type="NCBI Taxonomy" id="266149"/>
    <lineage>
        <taxon>Eukaryota</taxon>
        <taxon>Sar</taxon>
        <taxon>Alveolata</taxon>
        <taxon>Ciliophora</taxon>
        <taxon>Intramacronucleata</taxon>
        <taxon>Oligohymenophorea</taxon>
        <taxon>Scuticociliatia</taxon>
        <taxon>Philasterida</taxon>
        <taxon>Pseudocohnilembidae</taxon>
        <taxon>Pseudocohnilembus</taxon>
    </lineage>
</organism>
<proteinExistence type="predicted"/>
<dbReference type="InParanoid" id="A0A0V0R242"/>
<protein>
    <submittedName>
        <fullName evidence="2">Uncharacterized protein</fullName>
    </submittedName>
</protein>
<sequence length="370" mass="44704">MSTEFYSKYKMLFEEDYNAVNTHKNYKQIIYANYCLKNNNQQNNIQDSKLNDYETLYKGNNQELNSKKIFEDPFDNPRFQNLLNNIENNKKNYNKSPINNNKEEQFNKNYRQPQQNSRDLYKDFKKQENNYNNQYNFNDKPSSQQSNRSNNYFQKQAQKNLLVPQYNQQLIQQQNEQNLGNKNYKAQQNDAYNLLYNQPNFEKKSAISNLSPNLQNQSESNYKASQVKDSYQYNQNYKNNQNYPDKTQLQQQNNRTPQRNQQQKANINIFEQNYNPFTDKKYNDSYQKVNQNKQIQTNLKDNKLQQQIIEDIQQTRKKLENFYINNSNIPSKKFTNSYKDQIEKRVYQQLNKQRKQKLAQLLKNQGLTIK</sequence>
<evidence type="ECO:0000313" key="3">
    <source>
        <dbReference type="Proteomes" id="UP000054937"/>
    </source>
</evidence>
<name>A0A0V0R242_PSEPJ</name>
<evidence type="ECO:0000256" key="1">
    <source>
        <dbReference type="SAM" id="MobiDB-lite"/>
    </source>
</evidence>
<gene>
    <name evidence="2" type="ORF">PPERSA_12926</name>
</gene>
<feature type="region of interest" description="Disordered" evidence="1">
    <location>
        <begin position="236"/>
        <end position="262"/>
    </location>
</feature>
<feature type="region of interest" description="Disordered" evidence="1">
    <location>
        <begin position="90"/>
        <end position="116"/>
    </location>
</feature>
<dbReference type="AlphaFoldDB" id="A0A0V0R242"/>
<dbReference type="Proteomes" id="UP000054937">
    <property type="component" value="Unassembled WGS sequence"/>
</dbReference>
<reference evidence="2 3" key="1">
    <citation type="journal article" date="2015" name="Sci. Rep.">
        <title>Genome of the facultative scuticociliatosis pathogen Pseudocohnilembus persalinus provides insight into its virulence through horizontal gene transfer.</title>
        <authorList>
            <person name="Xiong J."/>
            <person name="Wang G."/>
            <person name="Cheng J."/>
            <person name="Tian M."/>
            <person name="Pan X."/>
            <person name="Warren A."/>
            <person name="Jiang C."/>
            <person name="Yuan D."/>
            <person name="Miao W."/>
        </authorList>
    </citation>
    <scope>NUCLEOTIDE SEQUENCE [LARGE SCALE GENOMIC DNA]</scope>
    <source>
        <strain evidence="2">36N120E</strain>
    </source>
</reference>
<dbReference type="EMBL" id="LDAU01000063">
    <property type="protein sequence ID" value="KRX08445.1"/>
    <property type="molecule type" value="Genomic_DNA"/>
</dbReference>
<keyword evidence="3" id="KW-1185">Reference proteome</keyword>
<feature type="compositionally biased region" description="Polar residues" evidence="1">
    <location>
        <begin position="107"/>
        <end position="116"/>
    </location>
</feature>